<dbReference type="InterPro" id="IPR036390">
    <property type="entry name" value="WH_DNA-bd_sf"/>
</dbReference>
<name>A0A916WL05_9MICO</name>
<dbReference type="SMART" id="SM00345">
    <property type="entry name" value="HTH_GNTR"/>
    <property type="match status" value="1"/>
</dbReference>
<comment type="caution">
    <text evidence="5">The sequence shown here is derived from an EMBL/GenBank/DDBJ whole genome shotgun (WGS) entry which is preliminary data.</text>
</comment>
<dbReference type="Gene3D" id="1.20.120.530">
    <property type="entry name" value="GntR ligand-binding domain-like"/>
    <property type="match status" value="1"/>
</dbReference>
<sequence>MTTDATSAVLPDAIYSGLRSAIISQSIAPGDSVTESAIALRFGVARPTAKTAIERLVADGLLRREKHQTARVPRLSRADILDLFDSRAVVESAAVAALATGGPLPAEALSAHRALLATATSDTADGDFATHDIDFHRALVAGQPSLRLARMHALLMGEIELCIGQVQAAHLLTAAEVGAQHQGILDAVTAGDADRAARLTREHIAGARDRLLTHFDTDPL</sequence>
<evidence type="ECO:0000256" key="2">
    <source>
        <dbReference type="ARBA" id="ARBA00023125"/>
    </source>
</evidence>
<dbReference type="Gene3D" id="1.10.10.10">
    <property type="entry name" value="Winged helix-like DNA-binding domain superfamily/Winged helix DNA-binding domain"/>
    <property type="match status" value="1"/>
</dbReference>
<dbReference type="SUPFAM" id="SSF48008">
    <property type="entry name" value="GntR ligand-binding domain-like"/>
    <property type="match status" value="1"/>
</dbReference>
<dbReference type="GO" id="GO:0003700">
    <property type="term" value="F:DNA-binding transcription factor activity"/>
    <property type="evidence" value="ECO:0007669"/>
    <property type="project" value="InterPro"/>
</dbReference>
<dbReference type="RefSeq" id="WP_188510741.1">
    <property type="nucleotide sequence ID" value="NZ_BMGB01000001.1"/>
</dbReference>
<gene>
    <name evidence="5" type="ORF">GCM10010979_23060</name>
</gene>
<reference evidence="5" key="2">
    <citation type="submission" date="2020-09" db="EMBL/GenBank/DDBJ databases">
        <authorList>
            <person name="Sun Q."/>
            <person name="Zhou Y."/>
        </authorList>
    </citation>
    <scope>NUCLEOTIDE SEQUENCE</scope>
    <source>
        <strain evidence="5">CGMCC 1.12813</strain>
    </source>
</reference>
<dbReference type="Proteomes" id="UP000606922">
    <property type="component" value="Unassembled WGS sequence"/>
</dbReference>
<protein>
    <submittedName>
        <fullName evidence="5">GntR family transcriptional regulator</fullName>
    </submittedName>
</protein>
<evidence type="ECO:0000313" key="5">
    <source>
        <dbReference type="EMBL" id="GGB07911.1"/>
    </source>
</evidence>
<dbReference type="Pfam" id="PF07729">
    <property type="entry name" value="FCD"/>
    <property type="match status" value="1"/>
</dbReference>
<dbReference type="SMART" id="SM00895">
    <property type="entry name" value="FCD"/>
    <property type="match status" value="1"/>
</dbReference>
<evidence type="ECO:0000256" key="1">
    <source>
        <dbReference type="ARBA" id="ARBA00023015"/>
    </source>
</evidence>
<accession>A0A916WL05</accession>
<feature type="domain" description="HTH gntR-type" evidence="4">
    <location>
        <begin position="8"/>
        <end position="75"/>
    </location>
</feature>
<dbReference type="InterPro" id="IPR011711">
    <property type="entry name" value="GntR_C"/>
</dbReference>
<dbReference type="Pfam" id="PF00392">
    <property type="entry name" value="GntR"/>
    <property type="match status" value="1"/>
</dbReference>
<dbReference type="EMBL" id="BMGB01000001">
    <property type="protein sequence ID" value="GGB07911.1"/>
    <property type="molecule type" value="Genomic_DNA"/>
</dbReference>
<dbReference type="InterPro" id="IPR036388">
    <property type="entry name" value="WH-like_DNA-bd_sf"/>
</dbReference>
<dbReference type="InterPro" id="IPR000524">
    <property type="entry name" value="Tscrpt_reg_HTH_GntR"/>
</dbReference>
<keyword evidence="2" id="KW-0238">DNA-binding</keyword>
<keyword evidence="1" id="KW-0805">Transcription regulation</keyword>
<dbReference type="AlphaFoldDB" id="A0A916WL05"/>
<dbReference type="SUPFAM" id="SSF46785">
    <property type="entry name" value="Winged helix' DNA-binding domain"/>
    <property type="match status" value="1"/>
</dbReference>
<keyword evidence="3" id="KW-0804">Transcription</keyword>
<dbReference type="PROSITE" id="PS50949">
    <property type="entry name" value="HTH_GNTR"/>
    <property type="match status" value="1"/>
</dbReference>
<evidence type="ECO:0000259" key="4">
    <source>
        <dbReference type="PROSITE" id="PS50949"/>
    </source>
</evidence>
<organism evidence="5 6">
    <name type="scientific">Conyzicola nivalis</name>
    <dbReference type="NCBI Taxonomy" id="1477021"/>
    <lineage>
        <taxon>Bacteria</taxon>
        <taxon>Bacillati</taxon>
        <taxon>Actinomycetota</taxon>
        <taxon>Actinomycetes</taxon>
        <taxon>Micrococcales</taxon>
        <taxon>Microbacteriaceae</taxon>
        <taxon>Conyzicola</taxon>
    </lineage>
</organism>
<proteinExistence type="predicted"/>
<keyword evidence="6" id="KW-1185">Reference proteome</keyword>
<dbReference type="PANTHER" id="PTHR43537:SF24">
    <property type="entry name" value="GLUCONATE OPERON TRANSCRIPTIONAL REPRESSOR"/>
    <property type="match status" value="1"/>
</dbReference>
<dbReference type="PANTHER" id="PTHR43537">
    <property type="entry name" value="TRANSCRIPTIONAL REGULATOR, GNTR FAMILY"/>
    <property type="match status" value="1"/>
</dbReference>
<reference evidence="5" key="1">
    <citation type="journal article" date="2014" name="Int. J. Syst. Evol. Microbiol.">
        <title>Complete genome sequence of Corynebacterium casei LMG S-19264T (=DSM 44701T), isolated from a smear-ripened cheese.</title>
        <authorList>
            <consortium name="US DOE Joint Genome Institute (JGI-PGF)"/>
            <person name="Walter F."/>
            <person name="Albersmeier A."/>
            <person name="Kalinowski J."/>
            <person name="Ruckert C."/>
        </authorList>
    </citation>
    <scope>NUCLEOTIDE SEQUENCE</scope>
    <source>
        <strain evidence="5">CGMCC 1.12813</strain>
    </source>
</reference>
<evidence type="ECO:0000313" key="6">
    <source>
        <dbReference type="Proteomes" id="UP000606922"/>
    </source>
</evidence>
<dbReference type="InterPro" id="IPR008920">
    <property type="entry name" value="TF_FadR/GntR_C"/>
</dbReference>
<evidence type="ECO:0000256" key="3">
    <source>
        <dbReference type="ARBA" id="ARBA00023163"/>
    </source>
</evidence>
<dbReference type="GO" id="GO:0003677">
    <property type="term" value="F:DNA binding"/>
    <property type="evidence" value="ECO:0007669"/>
    <property type="project" value="UniProtKB-KW"/>
</dbReference>